<sequence length="202" mass="22064">LNGQDHTPSLPLLPGEKEEAEAVMKEMAPDFLGLRVGFAPGSVWPTKRWPWEYYAELAGRLIGELPAVVFLVGGSEDAPLGEKIVKKVARRELINLIGKLTLRISAALIDRMDAMVTNDTGLLHVARARGVPTVSIFGATTDRLFHFGQKDRHLTPKIDCHPCTAHGGQRCPEGHFDCMKGIGVDRVYEAVTSILDGPESKT</sequence>
<dbReference type="PANTHER" id="PTHR30160:SF1">
    <property type="entry name" value="LIPOPOLYSACCHARIDE 1,2-N-ACETYLGLUCOSAMINETRANSFERASE-RELATED"/>
    <property type="match status" value="1"/>
</dbReference>
<accession>X0X247</accession>
<organism evidence="3">
    <name type="scientific">marine sediment metagenome</name>
    <dbReference type="NCBI Taxonomy" id="412755"/>
    <lineage>
        <taxon>unclassified sequences</taxon>
        <taxon>metagenomes</taxon>
        <taxon>ecological metagenomes</taxon>
    </lineage>
</organism>
<dbReference type="GO" id="GO:0008713">
    <property type="term" value="F:ADP-heptose-lipopolysaccharide heptosyltransferase activity"/>
    <property type="evidence" value="ECO:0007669"/>
    <property type="project" value="TreeGrafter"/>
</dbReference>
<gene>
    <name evidence="3" type="ORF">S01H1_74462</name>
</gene>
<dbReference type="Pfam" id="PF01075">
    <property type="entry name" value="Glyco_transf_9"/>
    <property type="match status" value="1"/>
</dbReference>
<dbReference type="SUPFAM" id="SSF53756">
    <property type="entry name" value="UDP-Glycosyltransferase/glycogen phosphorylase"/>
    <property type="match status" value="1"/>
</dbReference>
<dbReference type="Gene3D" id="3.40.50.2000">
    <property type="entry name" value="Glycogen Phosphorylase B"/>
    <property type="match status" value="1"/>
</dbReference>
<keyword evidence="1" id="KW-0328">Glycosyltransferase</keyword>
<dbReference type="EMBL" id="BARS01049822">
    <property type="protein sequence ID" value="GAG37105.1"/>
    <property type="molecule type" value="Genomic_DNA"/>
</dbReference>
<dbReference type="GO" id="GO:0005829">
    <property type="term" value="C:cytosol"/>
    <property type="evidence" value="ECO:0007669"/>
    <property type="project" value="TreeGrafter"/>
</dbReference>
<name>X0X247_9ZZZZ</name>
<dbReference type="InterPro" id="IPR051199">
    <property type="entry name" value="LPS_LOS_Heptosyltrfase"/>
</dbReference>
<evidence type="ECO:0008006" key="4">
    <source>
        <dbReference type="Google" id="ProtNLM"/>
    </source>
</evidence>
<evidence type="ECO:0000313" key="3">
    <source>
        <dbReference type="EMBL" id="GAG37105.1"/>
    </source>
</evidence>
<reference evidence="3" key="1">
    <citation type="journal article" date="2014" name="Front. Microbiol.">
        <title>High frequency of phylogenetically diverse reductive dehalogenase-homologous genes in deep subseafloor sedimentary metagenomes.</title>
        <authorList>
            <person name="Kawai M."/>
            <person name="Futagami T."/>
            <person name="Toyoda A."/>
            <person name="Takaki Y."/>
            <person name="Nishi S."/>
            <person name="Hori S."/>
            <person name="Arai W."/>
            <person name="Tsubouchi T."/>
            <person name="Morono Y."/>
            <person name="Uchiyama I."/>
            <person name="Ito T."/>
            <person name="Fujiyama A."/>
            <person name="Inagaki F."/>
            <person name="Takami H."/>
        </authorList>
    </citation>
    <scope>NUCLEOTIDE SEQUENCE</scope>
    <source>
        <strain evidence="3">Expedition CK06-06</strain>
    </source>
</reference>
<dbReference type="GO" id="GO:0009244">
    <property type="term" value="P:lipopolysaccharide core region biosynthetic process"/>
    <property type="evidence" value="ECO:0007669"/>
    <property type="project" value="TreeGrafter"/>
</dbReference>
<keyword evidence="2" id="KW-0808">Transferase</keyword>
<protein>
    <recommendedName>
        <fullName evidence="4">Lipopolysaccharide heptosyltransferase II</fullName>
    </recommendedName>
</protein>
<feature type="non-terminal residue" evidence="3">
    <location>
        <position position="1"/>
    </location>
</feature>
<evidence type="ECO:0000256" key="1">
    <source>
        <dbReference type="ARBA" id="ARBA00022676"/>
    </source>
</evidence>
<dbReference type="PANTHER" id="PTHR30160">
    <property type="entry name" value="TETRAACYLDISACCHARIDE 4'-KINASE-RELATED"/>
    <property type="match status" value="1"/>
</dbReference>
<comment type="caution">
    <text evidence="3">The sequence shown here is derived from an EMBL/GenBank/DDBJ whole genome shotgun (WGS) entry which is preliminary data.</text>
</comment>
<dbReference type="AlphaFoldDB" id="X0X247"/>
<dbReference type="InterPro" id="IPR002201">
    <property type="entry name" value="Glyco_trans_9"/>
</dbReference>
<proteinExistence type="predicted"/>
<evidence type="ECO:0000256" key="2">
    <source>
        <dbReference type="ARBA" id="ARBA00022679"/>
    </source>
</evidence>
<dbReference type="CDD" id="cd03789">
    <property type="entry name" value="GT9_LPS_heptosyltransferase"/>
    <property type="match status" value="1"/>
</dbReference>